<organism evidence="1">
    <name type="scientific">Mesocestoides corti</name>
    <name type="common">Flatworm</name>
    <dbReference type="NCBI Taxonomy" id="53468"/>
    <lineage>
        <taxon>Eukaryota</taxon>
        <taxon>Metazoa</taxon>
        <taxon>Spiralia</taxon>
        <taxon>Lophotrochozoa</taxon>
        <taxon>Platyhelminthes</taxon>
        <taxon>Cestoda</taxon>
        <taxon>Eucestoda</taxon>
        <taxon>Cyclophyllidea</taxon>
        <taxon>Mesocestoididae</taxon>
        <taxon>Mesocestoides</taxon>
    </lineage>
</organism>
<evidence type="ECO:0000313" key="1">
    <source>
        <dbReference type="WBParaSite" id="MCU_014796-RA"/>
    </source>
</evidence>
<dbReference type="AlphaFoldDB" id="A0A5K3G247"/>
<sequence>MGVSFQPNSSETNVPLSNLPAVRGLRITLSDLLDDNEVAHIKMGFFGSLESQAQNDFGRRVHIFSDFVI</sequence>
<accession>A0A5K3G247</accession>
<proteinExistence type="predicted"/>
<protein>
    <submittedName>
        <fullName evidence="1">RRM domain-containing protein</fullName>
    </submittedName>
</protein>
<name>A0A5K3G247_MESCO</name>
<dbReference type="WBParaSite" id="MCU_014796-RA">
    <property type="protein sequence ID" value="MCU_014796-RA"/>
    <property type="gene ID" value="MCU_014796"/>
</dbReference>
<reference evidence="1" key="1">
    <citation type="submission" date="2019-11" db="UniProtKB">
        <authorList>
            <consortium name="WormBaseParasite"/>
        </authorList>
    </citation>
    <scope>IDENTIFICATION</scope>
</reference>